<dbReference type="AlphaFoldDB" id="A0A317WJE1"/>
<dbReference type="Proteomes" id="UP000246702">
    <property type="component" value="Unassembled WGS sequence"/>
</dbReference>
<dbReference type="EMBL" id="MSFK01000015">
    <property type="protein sequence ID" value="PWY86483.1"/>
    <property type="molecule type" value="Genomic_DNA"/>
</dbReference>
<gene>
    <name evidence="1" type="ORF">BO94DRAFT_575555</name>
</gene>
<dbReference type="InterPro" id="IPR011009">
    <property type="entry name" value="Kinase-like_dom_sf"/>
</dbReference>
<keyword evidence="2" id="KW-1185">Reference proteome</keyword>
<comment type="caution">
    <text evidence="1">The sequence shown here is derived from an EMBL/GenBank/DDBJ whole genome shotgun (WGS) entry which is preliminary data.</text>
</comment>
<reference evidence="1 2" key="1">
    <citation type="submission" date="2016-12" db="EMBL/GenBank/DDBJ databases">
        <title>The genomes of Aspergillus section Nigri reveals drivers in fungal speciation.</title>
        <authorList>
            <consortium name="DOE Joint Genome Institute"/>
            <person name="Vesth T.C."/>
            <person name="Nybo J."/>
            <person name="Theobald S."/>
            <person name="Brandl J."/>
            <person name="Frisvad J.C."/>
            <person name="Nielsen K.F."/>
            <person name="Lyhne E.K."/>
            <person name="Kogle M.E."/>
            <person name="Kuo A."/>
            <person name="Riley R."/>
            <person name="Clum A."/>
            <person name="Nolan M."/>
            <person name="Lipzen A."/>
            <person name="Salamov A."/>
            <person name="Henrissat B."/>
            <person name="Wiebenga A."/>
            <person name="De Vries R.P."/>
            <person name="Grigoriev I.V."/>
            <person name="Mortensen U.H."/>
            <person name="Andersen M.R."/>
            <person name="Baker S.E."/>
        </authorList>
    </citation>
    <scope>NUCLEOTIDE SEQUENCE [LARGE SCALE GENOMIC DNA]</scope>
    <source>
        <strain evidence="1 2">CBS 115572</strain>
    </source>
</reference>
<dbReference type="GeneID" id="37117224"/>
<protein>
    <recommendedName>
        <fullName evidence="3">Protein kinase domain-containing protein</fullName>
    </recommendedName>
</protein>
<dbReference type="OrthoDB" id="4138941at2759"/>
<accession>A0A317WJE1</accession>
<organism evidence="1 2">
    <name type="scientific">Aspergillus sclerotioniger CBS 115572</name>
    <dbReference type="NCBI Taxonomy" id="1450535"/>
    <lineage>
        <taxon>Eukaryota</taxon>
        <taxon>Fungi</taxon>
        <taxon>Dikarya</taxon>
        <taxon>Ascomycota</taxon>
        <taxon>Pezizomycotina</taxon>
        <taxon>Eurotiomycetes</taxon>
        <taxon>Eurotiomycetidae</taxon>
        <taxon>Eurotiales</taxon>
        <taxon>Aspergillaceae</taxon>
        <taxon>Aspergillus</taxon>
        <taxon>Aspergillus subgen. Circumdati</taxon>
    </lineage>
</organism>
<name>A0A317WJE1_9EURO</name>
<evidence type="ECO:0000313" key="2">
    <source>
        <dbReference type="Proteomes" id="UP000246702"/>
    </source>
</evidence>
<dbReference type="RefSeq" id="XP_025467074.1">
    <property type="nucleotide sequence ID" value="XM_025615081.1"/>
</dbReference>
<dbReference type="STRING" id="1450535.A0A317WJE1"/>
<sequence>MHPKHQSWTDTFFSGCQTPFDIGEIAGDDLRLFTCNNKPWRFGKLVRQDAPLGGPILVLWFFPTTQKKKHKLNLGGSPQNSILSRTSKRELDPFLNETRAFDHIDRLCPPSRRAFFPRFHGVITNIKRSEFPPIYKLRRRAVVLEAIVPDIACRRLLAAESYSVLVDNFALKLKDLPLSVFEIEWYRSLFENRLRRVNALHDIGIVHGDIRDDHFRIPGDSYDTVLYDFSNSYTFSPRLPYRVASRKALPLSKIRQYEEGYVSDQVYRRAQQMDLRDHLAKSLQTNIDAVEAILSCPLDEAKDLELIVLKTTNRPDGFTVPSLTSVFPFLEAIRPKSNPSWHISRARQLKSYKSLWAFQHTHENQVNLTKQTLTIVSLWGEMLTDPDKLRTEQGCFFLLLVPHAWVIDDVGSKLLAACIRVSEGGSPGGIISRSDFEDI</sequence>
<evidence type="ECO:0000313" key="1">
    <source>
        <dbReference type="EMBL" id="PWY86483.1"/>
    </source>
</evidence>
<proteinExistence type="predicted"/>
<dbReference type="SUPFAM" id="SSF56112">
    <property type="entry name" value="Protein kinase-like (PK-like)"/>
    <property type="match status" value="1"/>
</dbReference>
<evidence type="ECO:0008006" key="3">
    <source>
        <dbReference type="Google" id="ProtNLM"/>
    </source>
</evidence>